<dbReference type="InterPro" id="IPR000158">
    <property type="entry name" value="Cell_div_FtsZ"/>
</dbReference>
<feature type="binding site" evidence="5">
    <location>
        <position position="139"/>
    </location>
    <ligand>
        <name>GTP</name>
        <dbReference type="ChEBI" id="CHEBI:37565"/>
    </ligand>
</feature>
<organism evidence="11 12">
    <name type="scientific">Weissella coleopterorum</name>
    <dbReference type="NCBI Taxonomy" id="2714949"/>
    <lineage>
        <taxon>Bacteria</taxon>
        <taxon>Bacillati</taxon>
        <taxon>Bacillota</taxon>
        <taxon>Bacilli</taxon>
        <taxon>Lactobacillales</taxon>
        <taxon>Lactobacillaceae</taxon>
        <taxon>Weissella</taxon>
    </lineage>
</organism>
<feature type="region of interest" description="Disordered" evidence="8">
    <location>
        <begin position="321"/>
        <end position="415"/>
    </location>
</feature>
<dbReference type="Pfam" id="PF12327">
    <property type="entry name" value="FtsZ_C"/>
    <property type="match status" value="1"/>
</dbReference>
<dbReference type="PANTHER" id="PTHR30314">
    <property type="entry name" value="CELL DIVISION PROTEIN FTSZ-RELATED"/>
    <property type="match status" value="1"/>
</dbReference>
<dbReference type="NCBIfam" id="TIGR00065">
    <property type="entry name" value="ftsZ"/>
    <property type="match status" value="1"/>
</dbReference>
<accession>A0A6G8AZZ8</accession>
<gene>
    <name evidence="5 11" type="primary">ftsZ</name>
    <name evidence="11" type="ORF">G7084_03955</name>
</gene>
<feature type="binding site" evidence="5">
    <location>
        <position position="187"/>
    </location>
    <ligand>
        <name>GTP</name>
        <dbReference type="ChEBI" id="CHEBI:37565"/>
    </ligand>
</feature>
<comment type="subcellular location">
    <subcellularLocation>
        <location evidence="5">Cytoplasm</location>
    </subcellularLocation>
    <text evidence="5">Assembles at midcell at the inner surface of the cytoplasmic membrane.</text>
</comment>
<dbReference type="Gene3D" id="3.30.1330.20">
    <property type="entry name" value="Tubulin/FtsZ, C-terminal domain"/>
    <property type="match status" value="1"/>
</dbReference>
<dbReference type="InterPro" id="IPR037103">
    <property type="entry name" value="Tubulin/FtsZ-like_C"/>
</dbReference>
<evidence type="ECO:0000256" key="8">
    <source>
        <dbReference type="SAM" id="MobiDB-lite"/>
    </source>
</evidence>
<keyword evidence="3 5" id="KW-0342">GTP-binding</keyword>
<dbReference type="PANTHER" id="PTHR30314:SF3">
    <property type="entry name" value="MITOCHONDRIAL DIVISION PROTEIN FSZA"/>
    <property type="match status" value="1"/>
</dbReference>
<evidence type="ECO:0000256" key="4">
    <source>
        <dbReference type="ARBA" id="ARBA00023210"/>
    </source>
</evidence>
<dbReference type="AlphaFoldDB" id="A0A6G8AZZ8"/>
<sequence length="415" mass="42608">MEMQMENQPVGAAIKVIGVGGGGGNAIAQMVASGVSGVQFIVANTDAQALASSPAEVKIQIGSKATKGLGAGARPEVGADAASESEAEIAEALNGADMVFVTAGMGGGTGTGAAPIIARIAKEAGALTVGVVTRPFSFEGPKRGTAAAEGLANLKKNVDSLIVVSNNNLLQVLDRNTTMVDAFKMADSVLVNGVSGISQLITNPGLINVDFADVKTVMENKGTAVMGIASASGESAATDATKAAIKSPLLESKIDGATDVLLSVKGSYSMPLFAAQEAADAIKEAAGDDVNVIFGTTLDESLGEEIVVTVVATGIDREAQPKPELKLNQTNSNQTKTTNDGNAALNNNVKTNDPFAGWNAYDTNQSLNSNSADATTMNESNSELQSFDTFSSNDAEDEEEVERPPFFNWKNRGNN</sequence>
<keyword evidence="4 5" id="KW-0717">Septation</keyword>
<evidence type="ECO:0000256" key="6">
    <source>
        <dbReference type="NCBIfam" id="TIGR00065"/>
    </source>
</evidence>
<dbReference type="RefSeq" id="WP_166010251.1">
    <property type="nucleotide sequence ID" value="NZ_CP049888.1"/>
</dbReference>
<dbReference type="EMBL" id="CP049888">
    <property type="protein sequence ID" value="QIL50542.1"/>
    <property type="molecule type" value="Genomic_DNA"/>
</dbReference>
<dbReference type="InterPro" id="IPR024757">
    <property type="entry name" value="FtsZ_C"/>
</dbReference>
<evidence type="ECO:0000256" key="2">
    <source>
        <dbReference type="ARBA" id="ARBA00022741"/>
    </source>
</evidence>
<feature type="binding site" evidence="5">
    <location>
        <position position="143"/>
    </location>
    <ligand>
        <name>GTP</name>
        <dbReference type="ChEBI" id="CHEBI:37565"/>
    </ligand>
</feature>
<dbReference type="InterPro" id="IPR020805">
    <property type="entry name" value="Cell_div_FtsZ_CS"/>
</dbReference>
<evidence type="ECO:0000259" key="10">
    <source>
        <dbReference type="SMART" id="SM00865"/>
    </source>
</evidence>
<dbReference type="KEGG" id="wco:G7084_03955"/>
<evidence type="ECO:0000256" key="5">
    <source>
        <dbReference type="HAMAP-Rule" id="MF_00909"/>
    </source>
</evidence>
<feature type="binding site" evidence="5">
    <location>
        <begin position="21"/>
        <end position="25"/>
    </location>
    <ligand>
        <name>GTP</name>
        <dbReference type="ChEBI" id="CHEBI:37565"/>
    </ligand>
</feature>
<feature type="domain" description="Tubulin/FtsZ 2-layer sandwich" evidence="10">
    <location>
        <begin position="207"/>
        <end position="324"/>
    </location>
</feature>
<comment type="subunit">
    <text evidence="5">Homodimer. Polymerizes to form a dynamic ring structure in a strictly GTP-dependent manner. Interacts directly with several other division proteins.</text>
</comment>
<keyword evidence="12" id="KW-1185">Reference proteome</keyword>
<feature type="compositionally biased region" description="Polar residues" evidence="8">
    <location>
        <begin position="361"/>
        <end position="393"/>
    </location>
</feature>
<feature type="compositionally biased region" description="Polar residues" evidence="8">
    <location>
        <begin position="340"/>
        <end position="351"/>
    </location>
</feature>
<dbReference type="GO" id="GO:0005525">
    <property type="term" value="F:GTP binding"/>
    <property type="evidence" value="ECO:0007669"/>
    <property type="project" value="UniProtKB-UniRule"/>
</dbReference>
<dbReference type="InterPro" id="IPR045061">
    <property type="entry name" value="FtsZ/CetZ"/>
</dbReference>
<evidence type="ECO:0000256" key="1">
    <source>
        <dbReference type="ARBA" id="ARBA00009690"/>
    </source>
</evidence>
<feature type="binding site" evidence="5">
    <location>
        <begin position="108"/>
        <end position="110"/>
    </location>
    <ligand>
        <name>GTP</name>
        <dbReference type="ChEBI" id="CHEBI:37565"/>
    </ligand>
</feature>
<dbReference type="InterPro" id="IPR018316">
    <property type="entry name" value="Tubulin/FtsZ_2-layer-sand-dom"/>
</dbReference>
<dbReference type="PROSITE" id="PS01134">
    <property type="entry name" value="FTSZ_1"/>
    <property type="match status" value="1"/>
</dbReference>
<keyword evidence="5 7" id="KW-0132">Cell division</keyword>
<dbReference type="GO" id="GO:0032153">
    <property type="term" value="C:cell division site"/>
    <property type="evidence" value="ECO:0007669"/>
    <property type="project" value="UniProtKB-UniRule"/>
</dbReference>
<dbReference type="GO" id="GO:0000917">
    <property type="term" value="P:division septum assembly"/>
    <property type="evidence" value="ECO:0007669"/>
    <property type="project" value="UniProtKB-KW"/>
</dbReference>
<dbReference type="GO" id="GO:0005737">
    <property type="term" value="C:cytoplasm"/>
    <property type="evidence" value="ECO:0007669"/>
    <property type="project" value="UniProtKB-SubCell"/>
</dbReference>
<dbReference type="HAMAP" id="MF_00909">
    <property type="entry name" value="FtsZ"/>
    <property type="match status" value="1"/>
</dbReference>
<dbReference type="CDD" id="cd02201">
    <property type="entry name" value="FtsZ_type1"/>
    <property type="match status" value="1"/>
</dbReference>
<dbReference type="InterPro" id="IPR008280">
    <property type="entry name" value="Tub_FtsZ_C"/>
</dbReference>
<dbReference type="InterPro" id="IPR003008">
    <property type="entry name" value="Tubulin_FtsZ_GTPase"/>
</dbReference>
<dbReference type="GO" id="GO:0051258">
    <property type="term" value="P:protein polymerization"/>
    <property type="evidence" value="ECO:0007669"/>
    <property type="project" value="UniProtKB-UniRule"/>
</dbReference>
<dbReference type="SMART" id="SM00864">
    <property type="entry name" value="Tubulin"/>
    <property type="match status" value="1"/>
</dbReference>
<proteinExistence type="inferred from homology"/>
<comment type="function">
    <text evidence="5 7">Essential cell division protein that forms a contractile ring structure (Z ring) at the future cell division site. The regulation of the ring assembly controls the timing and the location of cell division. One of the functions of the FtsZ ring is to recruit other cell division proteins to the septum to produce a new cell wall between the dividing cells. Binds GTP and shows GTPase activity.</text>
</comment>
<dbReference type="Pfam" id="PF00091">
    <property type="entry name" value="Tubulin"/>
    <property type="match status" value="1"/>
</dbReference>
<evidence type="ECO:0000313" key="12">
    <source>
        <dbReference type="Proteomes" id="UP000500741"/>
    </source>
</evidence>
<dbReference type="PROSITE" id="PS01135">
    <property type="entry name" value="FTSZ_2"/>
    <property type="match status" value="1"/>
</dbReference>
<dbReference type="Gene3D" id="3.40.50.1440">
    <property type="entry name" value="Tubulin/FtsZ, GTPase domain"/>
    <property type="match status" value="1"/>
</dbReference>
<dbReference type="SUPFAM" id="SSF52490">
    <property type="entry name" value="Tubulin nucleotide-binding domain-like"/>
    <property type="match status" value="1"/>
</dbReference>
<comment type="similarity">
    <text evidence="1 5 7">Belongs to the FtsZ family.</text>
</comment>
<evidence type="ECO:0000256" key="7">
    <source>
        <dbReference type="RuleBase" id="RU000631"/>
    </source>
</evidence>
<feature type="compositionally biased region" description="Low complexity" evidence="8">
    <location>
        <begin position="328"/>
        <end position="339"/>
    </location>
</feature>
<evidence type="ECO:0000313" key="11">
    <source>
        <dbReference type="EMBL" id="QIL50542.1"/>
    </source>
</evidence>
<evidence type="ECO:0000256" key="3">
    <source>
        <dbReference type="ARBA" id="ARBA00023134"/>
    </source>
</evidence>
<keyword evidence="2 5" id="KW-0547">Nucleotide-binding</keyword>
<dbReference type="InterPro" id="IPR036525">
    <property type="entry name" value="Tubulin/FtsZ_GTPase_sf"/>
</dbReference>
<dbReference type="GO" id="GO:0003924">
    <property type="term" value="F:GTPase activity"/>
    <property type="evidence" value="ECO:0007669"/>
    <property type="project" value="UniProtKB-UniRule"/>
</dbReference>
<dbReference type="FunFam" id="3.40.50.1440:FF:000001">
    <property type="entry name" value="Cell division protein FtsZ"/>
    <property type="match status" value="1"/>
</dbReference>
<keyword evidence="5 7" id="KW-0131">Cell cycle</keyword>
<protein>
    <recommendedName>
        <fullName evidence="5 6">Cell division protein FtsZ</fullName>
    </recommendedName>
</protein>
<dbReference type="GO" id="GO:0043093">
    <property type="term" value="P:FtsZ-dependent cytokinesis"/>
    <property type="evidence" value="ECO:0007669"/>
    <property type="project" value="UniProtKB-UniRule"/>
</dbReference>
<dbReference type="SUPFAM" id="SSF55307">
    <property type="entry name" value="Tubulin C-terminal domain-like"/>
    <property type="match status" value="1"/>
</dbReference>
<feature type="domain" description="Tubulin/FtsZ GTPase" evidence="9">
    <location>
        <begin position="13"/>
        <end position="205"/>
    </location>
</feature>
<name>A0A6G8AZZ8_9LACO</name>
<dbReference type="Proteomes" id="UP000500741">
    <property type="component" value="Chromosome"/>
</dbReference>
<reference evidence="11 12" key="1">
    <citation type="submission" date="2020-03" db="EMBL/GenBank/DDBJ databases">
        <title>Weissella sp. nov., isolated from Cybister lewisianus.</title>
        <authorList>
            <person name="Hyun D.-W."/>
            <person name="Bae J.-W."/>
        </authorList>
    </citation>
    <scope>NUCLEOTIDE SEQUENCE [LARGE SCALE GENOMIC DNA]</scope>
    <source>
        <strain evidence="11 12">HDW19</strain>
    </source>
</reference>
<dbReference type="SMART" id="SM00865">
    <property type="entry name" value="Tubulin_C"/>
    <property type="match status" value="1"/>
</dbReference>
<evidence type="ECO:0000259" key="9">
    <source>
        <dbReference type="SMART" id="SM00864"/>
    </source>
</evidence>
<dbReference type="PRINTS" id="PR00423">
    <property type="entry name" value="CELLDVISFTSZ"/>
</dbReference>
<keyword evidence="5" id="KW-0963">Cytoplasm</keyword>